<dbReference type="SUPFAM" id="SSF48371">
    <property type="entry name" value="ARM repeat"/>
    <property type="match status" value="1"/>
</dbReference>
<keyword evidence="3" id="KW-0677">Repeat</keyword>
<dbReference type="Proteomes" id="UP000324832">
    <property type="component" value="Unassembled WGS sequence"/>
</dbReference>
<dbReference type="PANTHER" id="PTHR10372:SF27">
    <property type="entry name" value="ADHERENS JUNCTION PROTEIN P120"/>
    <property type="match status" value="1"/>
</dbReference>
<feature type="compositionally biased region" description="Polar residues" evidence="7">
    <location>
        <begin position="306"/>
        <end position="318"/>
    </location>
</feature>
<comment type="similarity">
    <text evidence="2">Belongs to the beta-catenin family.</text>
</comment>
<proteinExistence type="inferred from homology"/>
<feature type="repeat" description="ARM" evidence="6">
    <location>
        <begin position="176"/>
        <end position="207"/>
    </location>
</feature>
<reference evidence="8 9" key="1">
    <citation type="submission" date="2017-07" db="EMBL/GenBank/DDBJ databases">
        <authorList>
            <person name="Talla V."/>
            <person name="Backstrom N."/>
        </authorList>
    </citation>
    <scope>NUCLEOTIDE SEQUENCE [LARGE SCALE GENOMIC DNA]</scope>
</reference>
<dbReference type="SMART" id="SM00185">
    <property type="entry name" value="ARM"/>
    <property type="match status" value="3"/>
</dbReference>
<feature type="region of interest" description="Disordered" evidence="7">
    <location>
        <begin position="403"/>
        <end position="453"/>
    </location>
</feature>
<feature type="compositionally biased region" description="Low complexity" evidence="7">
    <location>
        <begin position="424"/>
        <end position="434"/>
    </location>
</feature>
<dbReference type="AlphaFoldDB" id="A0A5E4PVG4"/>
<dbReference type="GO" id="GO:0005886">
    <property type="term" value="C:plasma membrane"/>
    <property type="evidence" value="ECO:0007669"/>
    <property type="project" value="TreeGrafter"/>
</dbReference>
<dbReference type="Gene3D" id="1.25.10.10">
    <property type="entry name" value="Leucine-rich Repeat Variant"/>
    <property type="match status" value="1"/>
</dbReference>
<dbReference type="PROSITE" id="PS50176">
    <property type="entry name" value="ARM_REPEAT"/>
    <property type="match status" value="1"/>
</dbReference>
<dbReference type="InterPro" id="IPR028435">
    <property type="entry name" value="Plakophilin/d_Catenin"/>
</dbReference>
<evidence type="ECO:0000256" key="4">
    <source>
        <dbReference type="ARBA" id="ARBA00022889"/>
    </source>
</evidence>
<feature type="region of interest" description="Disordered" evidence="7">
    <location>
        <begin position="504"/>
        <end position="525"/>
    </location>
</feature>
<evidence type="ECO:0000256" key="5">
    <source>
        <dbReference type="ARBA" id="ARBA00022949"/>
    </source>
</evidence>
<keyword evidence="9" id="KW-1185">Reference proteome</keyword>
<evidence type="ECO:0000313" key="9">
    <source>
        <dbReference type="Proteomes" id="UP000324832"/>
    </source>
</evidence>
<feature type="region of interest" description="Disordered" evidence="7">
    <location>
        <begin position="301"/>
        <end position="353"/>
    </location>
</feature>
<dbReference type="InterPro" id="IPR016024">
    <property type="entry name" value="ARM-type_fold"/>
</dbReference>
<evidence type="ECO:0000256" key="3">
    <source>
        <dbReference type="ARBA" id="ARBA00022737"/>
    </source>
</evidence>
<evidence type="ECO:0000256" key="1">
    <source>
        <dbReference type="ARBA" id="ARBA00004282"/>
    </source>
</evidence>
<protein>
    <submittedName>
        <fullName evidence="8">Uncharacterized protein</fullName>
    </submittedName>
</protein>
<evidence type="ECO:0000256" key="7">
    <source>
        <dbReference type="SAM" id="MobiDB-lite"/>
    </source>
</evidence>
<evidence type="ECO:0000256" key="2">
    <source>
        <dbReference type="ARBA" id="ARBA00005462"/>
    </source>
</evidence>
<dbReference type="GO" id="GO:0005634">
    <property type="term" value="C:nucleus"/>
    <property type="evidence" value="ECO:0007669"/>
    <property type="project" value="TreeGrafter"/>
</dbReference>
<name>A0A5E4PVG4_9NEOP</name>
<evidence type="ECO:0000256" key="6">
    <source>
        <dbReference type="PROSITE-ProRule" id="PRU00259"/>
    </source>
</evidence>
<sequence>MQAGDYAVGGGLEAEYSQYVSSAAGHYNHMGHLTMAPSQKYPHVMDGVSVGAGVYGTYGHYGATYPAHPAQPAYLVDAPNMQREVAADHLAVHLQGRCLRNITYTYNRAGPPLLCDVTARRLPRHDSQNGLSLGSTGGQSMYGDEEELQKQMAGMSLVHGAGVGRDEGAGLQWRDPNLPEVIGFLNSPSDVVARNACGALRNLTSDQRYMEHVLVRRPQAVHHRRRRAVFRNASGVLRNVSSAGEYARRRLRSLAGLPEALLHVVRAAIATNAIGTKIVENCVCVLRNLSYRCQEIEDPLYDTRAPPTQSTGQARIQASGSKGSKKKKEGSSSNSTSPLGKSETETQSLDAGSSALGYSVPKGTEMLWSPEVVPLYMTLLQTCSNPETLEAAAGALQNLAASSNPGGTAADGGGPRGVRRGHRAAQPGAGPAEQGAHREVRHEGPAPSSRGRCWTRADMWSHAELREVYRKHGWREADFLTPARAAPAPSVCGCGVGAGQGVPHSPGNTNSTLSRPMASTGGTRYEDRTIRRHRETASVWVTPMVDQ</sequence>
<dbReference type="GO" id="GO:0098609">
    <property type="term" value="P:cell-cell adhesion"/>
    <property type="evidence" value="ECO:0007669"/>
    <property type="project" value="InterPro"/>
</dbReference>
<organism evidence="8 9">
    <name type="scientific">Leptidea sinapis</name>
    <dbReference type="NCBI Taxonomy" id="189913"/>
    <lineage>
        <taxon>Eukaryota</taxon>
        <taxon>Metazoa</taxon>
        <taxon>Ecdysozoa</taxon>
        <taxon>Arthropoda</taxon>
        <taxon>Hexapoda</taxon>
        <taxon>Insecta</taxon>
        <taxon>Pterygota</taxon>
        <taxon>Neoptera</taxon>
        <taxon>Endopterygota</taxon>
        <taxon>Lepidoptera</taxon>
        <taxon>Glossata</taxon>
        <taxon>Ditrysia</taxon>
        <taxon>Papilionoidea</taxon>
        <taxon>Pieridae</taxon>
        <taxon>Dismorphiinae</taxon>
        <taxon>Leptidea</taxon>
    </lineage>
</organism>
<dbReference type="Pfam" id="PF00514">
    <property type="entry name" value="Arm"/>
    <property type="match status" value="1"/>
</dbReference>
<dbReference type="EMBL" id="FZQP02000493">
    <property type="protein sequence ID" value="VVC89264.1"/>
    <property type="molecule type" value="Genomic_DNA"/>
</dbReference>
<accession>A0A5E4PVG4</accession>
<dbReference type="GO" id="GO:0005912">
    <property type="term" value="C:adherens junction"/>
    <property type="evidence" value="ECO:0007669"/>
    <property type="project" value="TreeGrafter"/>
</dbReference>
<keyword evidence="5" id="KW-0965">Cell junction</keyword>
<dbReference type="InterPro" id="IPR011989">
    <property type="entry name" value="ARM-like"/>
</dbReference>
<feature type="compositionally biased region" description="Basic and acidic residues" evidence="7">
    <location>
        <begin position="435"/>
        <end position="444"/>
    </location>
</feature>
<gene>
    <name evidence="8" type="ORF">LSINAPIS_LOCUS2434</name>
</gene>
<keyword evidence="4" id="KW-0130">Cell adhesion</keyword>
<dbReference type="InterPro" id="IPR000225">
    <property type="entry name" value="Armadillo"/>
</dbReference>
<dbReference type="GO" id="GO:0005737">
    <property type="term" value="C:cytoplasm"/>
    <property type="evidence" value="ECO:0007669"/>
    <property type="project" value="TreeGrafter"/>
</dbReference>
<comment type="subcellular location">
    <subcellularLocation>
        <location evidence="1">Cell junction</location>
    </subcellularLocation>
</comment>
<dbReference type="PANTHER" id="PTHR10372">
    <property type="entry name" value="PLAKOPHILLIN-RELATED"/>
    <property type="match status" value="1"/>
</dbReference>
<evidence type="ECO:0000313" key="8">
    <source>
        <dbReference type="EMBL" id="VVC89264.1"/>
    </source>
</evidence>